<evidence type="ECO:0000256" key="2">
    <source>
        <dbReference type="ARBA" id="ARBA00022692"/>
    </source>
</evidence>
<gene>
    <name evidence="7" type="ORF">C7M71_030155</name>
</gene>
<evidence type="ECO:0000256" key="4">
    <source>
        <dbReference type="ARBA" id="ARBA00023136"/>
    </source>
</evidence>
<protein>
    <submittedName>
        <fullName evidence="7">ABC transporter permease</fullName>
    </submittedName>
</protein>
<accession>A0A345T4V5</accession>
<reference evidence="8" key="1">
    <citation type="submission" date="2018-07" db="EMBL/GenBank/DDBJ databases">
        <title>Streptacidiphilus bronchialis DSM 106435 chromosome.</title>
        <authorList>
            <person name="Batra D."/>
            <person name="Gulvik C.A."/>
        </authorList>
    </citation>
    <scope>NUCLEOTIDE SEQUENCE [LARGE SCALE GENOMIC DNA]</scope>
    <source>
        <strain evidence="8">DSM 106435</strain>
    </source>
</reference>
<dbReference type="AlphaFoldDB" id="A0A345T4V5"/>
<evidence type="ECO:0000259" key="6">
    <source>
        <dbReference type="Pfam" id="PF01061"/>
    </source>
</evidence>
<sequence>MTTYIKGALLSYKALFTWLNPLGYVSSRIVRPIGLAIACVSLADYYGAAIGRMLIGASLLAGASAVIYGMALAVGNERSYGTLGTWLASPQNKLGAACQRALPHIADGVVGGLCTYLVCCALYGSLPIGVPAYTGLLSLAVVTTAGLGLALSALALLIEDLFIGPNVADLVLMMLTGTLIPHDRLPAFLQPLSEVLPVTHVMAAVAGRLAGGSWNGGEFLVELGVGAGWFAVSSLFMMWAVQRATHRLGRSSG</sequence>
<dbReference type="GO" id="GO:0140359">
    <property type="term" value="F:ABC-type transporter activity"/>
    <property type="evidence" value="ECO:0007669"/>
    <property type="project" value="InterPro"/>
</dbReference>
<dbReference type="PANTHER" id="PTHR43229">
    <property type="entry name" value="NODULATION PROTEIN J"/>
    <property type="match status" value="1"/>
</dbReference>
<dbReference type="RefSeq" id="WP_111488872.1">
    <property type="nucleotide sequence ID" value="NZ_CP031264.1"/>
</dbReference>
<dbReference type="Proteomes" id="UP000249340">
    <property type="component" value="Chromosome"/>
</dbReference>
<feature type="transmembrane region" description="Helical" evidence="5">
    <location>
        <begin position="136"/>
        <end position="156"/>
    </location>
</feature>
<dbReference type="OrthoDB" id="4239003at2"/>
<dbReference type="Pfam" id="PF01061">
    <property type="entry name" value="ABC2_membrane"/>
    <property type="match status" value="1"/>
</dbReference>
<evidence type="ECO:0000313" key="7">
    <source>
        <dbReference type="EMBL" id="AXI81010.1"/>
    </source>
</evidence>
<keyword evidence="2 5" id="KW-0812">Transmembrane</keyword>
<dbReference type="EMBL" id="CP031264">
    <property type="protein sequence ID" value="AXI81010.1"/>
    <property type="molecule type" value="Genomic_DNA"/>
</dbReference>
<proteinExistence type="predicted"/>
<feature type="domain" description="ABC-2 type transporter transmembrane" evidence="6">
    <location>
        <begin position="113"/>
        <end position="205"/>
    </location>
</feature>
<name>A0A345T4V5_9ACTN</name>
<keyword evidence="3 5" id="KW-1133">Transmembrane helix</keyword>
<feature type="transmembrane region" description="Helical" evidence="5">
    <location>
        <begin position="223"/>
        <end position="241"/>
    </location>
</feature>
<evidence type="ECO:0000313" key="8">
    <source>
        <dbReference type="Proteomes" id="UP000249340"/>
    </source>
</evidence>
<dbReference type="GO" id="GO:0016020">
    <property type="term" value="C:membrane"/>
    <property type="evidence" value="ECO:0007669"/>
    <property type="project" value="UniProtKB-SubCell"/>
</dbReference>
<dbReference type="InterPro" id="IPR013525">
    <property type="entry name" value="ABC2_TM"/>
</dbReference>
<evidence type="ECO:0000256" key="5">
    <source>
        <dbReference type="SAM" id="Phobius"/>
    </source>
</evidence>
<keyword evidence="8" id="KW-1185">Reference proteome</keyword>
<feature type="transmembrane region" description="Helical" evidence="5">
    <location>
        <begin position="54"/>
        <end position="74"/>
    </location>
</feature>
<evidence type="ECO:0000256" key="3">
    <source>
        <dbReference type="ARBA" id="ARBA00022989"/>
    </source>
</evidence>
<organism evidence="7 8">
    <name type="scientific">Peterkaempfera bronchialis</name>
    <dbReference type="NCBI Taxonomy" id="2126346"/>
    <lineage>
        <taxon>Bacteria</taxon>
        <taxon>Bacillati</taxon>
        <taxon>Actinomycetota</taxon>
        <taxon>Actinomycetes</taxon>
        <taxon>Kitasatosporales</taxon>
        <taxon>Streptomycetaceae</taxon>
        <taxon>Peterkaempfera</taxon>
    </lineage>
</organism>
<dbReference type="InterPro" id="IPR051784">
    <property type="entry name" value="Nod_factor_ABC_transporter"/>
</dbReference>
<evidence type="ECO:0000256" key="1">
    <source>
        <dbReference type="ARBA" id="ARBA00004141"/>
    </source>
</evidence>
<keyword evidence="4 5" id="KW-0472">Membrane</keyword>
<comment type="subcellular location">
    <subcellularLocation>
        <location evidence="1">Membrane</location>
        <topology evidence="1">Multi-pass membrane protein</topology>
    </subcellularLocation>
</comment>
<dbReference type="KEGG" id="stri:C7M71_030155"/>
<dbReference type="PANTHER" id="PTHR43229:SF2">
    <property type="entry name" value="NODULATION PROTEIN J"/>
    <property type="match status" value="1"/>
</dbReference>
<feature type="transmembrane region" description="Helical" evidence="5">
    <location>
        <begin position="101"/>
        <end position="124"/>
    </location>
</feature>